<dbReference type="InterPro" id="IPR051834">
    <property type="entry name" value="RING_finger_E3_ligase"/>
</dbReference>
<reference evidence="7" key="1">
    <citation type="submission" date="2014-11" db="EMBL/GenBank/DDBJ databases">
        <authorList>
            <person name="Otto D Thomas"/>
            <person name="Naeem Raeece"/>
        </authorList>
    </citation>
    <scope>NUCLEOTIDE SEQUENCE</scope>
</reference>
<name>A0A0G4HB41_9ALVE</name>
<evidence type="ECO:0000313" key="7">
    <source>
        <dbReference type="EMBL" id="CEM41062.1"/>
    </source>
</evidence>
<feature type="domain" description="RING-type" evidence="6">
    <location>
        <begin position="245"/>
        <end position="295"/>
    </location>
</feature>
<feature type="region of interest" description="Disordered" evidence="5">
    <location>
        <begin position="190"/>
        <end position="227"/>
    </location>
</feature>
<organism evidence="7">
    <name type="scientific">Chromera velia CCMP2878</name>
    <dbReference type="NCBI Taxonomy" id="1169474"/>
    <lineage>
        <taxon>Eukaryota</taxon>
        <taxon>Sar</taxon>
        <taxon>Alveolata</taxon>
        <taxon>Colpodellida</taxon>
        <taxon>Chromeraceae</taxon>
        <taxon>Chromera</taxon>
    </lineage>
</organism>
<dbReference type="Pfam" id="PF13639">
    <property type="entry name" value="zf-RING_2"/>
    <property type="match status" value="1"/>
</dbReference>
<dbReference type="GO" id="GO:0006511">
    <property type="term" value="P:ubiquitin-dependent protein catabolic process"/>
    <property type="evidence" value="ECO:0007669"/>
    <property type="project" value="TreeGrafter"/>
</dbReference>
<evidence type="ECO:0000256" key="2">
    <source>
        <dbReference type="ARBA" id="ARBA00022771"/>
    </source>
</evidence>
<evidence type="ECO:0000256" key="3">
    <source>
        <dbReference type="ARBA" id="ARBA00022833"/>
    </source>
</evidence>
<dbReference type="InterPro" id="IPR027421">
    <property type="entry name" value="DNA_pol_lamdba_lyase_dom_sf"/>
</dbReference>
<keyword evidence="3" id="KW-0862">Zinc</keyword>
<evidence type="ECO:0000256" key="4">
    <source>
        <dbReference type="PROSITE-ProRule" id="PRU00175"/>
    </source>
</evidence>
<dbReference type="VEuPathDB" id="CryptoDB:Cvel_25745"/>
<evidence type="ECO:0000259" key="6">
    <source>
        <dbReference type="PROSITE" id="PS50089"/>
    </source>
</evidence>
<accession>A0A0G4HB41</accession>
<evidence type="ECO:0000256" key="5">
    <source>
        <dbReference type="SAM" id="MobiDB-lite"/>
    </source>
</evidence>
<dbReference type="Gene3D" id="3.30.40.10">
    <property type="entry name" value="Zinc/RING finger domain, C3HC4 (zinc finger)"/>
    <property type="match status" value="1"/>
</dbReference>
<dbReference type="GO" id="GO:0061630">
    <property type="term" value="F:ubiquitin protein ligase activity"/>
    <property type="evidence" value="ECO:0007669"/>
    <property type="project" value="TreeGrafter"/>
</dbReference>
<dbReference type="PANTHER" id="PTHR45931:SF3">
    <property type="entry name" value="RING ZINC FINGER-CONTAINING PROTEIN"/>
    <property type="match status" value="1"/>
</dbReference>
<dbReference type="Gene3D" id="1.10.150.110">
    <property type="entry name" value="DNA polymerase beta, N-terminal domain-like"/>
    <property type="match status" value="1"/>
</dbReference>
<keyword evidence="2 4" id="KW-0863">Zinc-finger</keyword>
<sequence>MQKGSWSRSSDIRVRGSEVCSVLAALYHIRWADGDRHALRHWKRISVFLQEMEEPVVGSEQVKNLVRFNGIAEGTVKVLMEVWRTGYCERIDNLFEEIKWTRRHDADRLQRLEGIEKAVKGEGPYTVIDDLRKQHLERATVVRFEPNREAARRRREESDLKKAEEAIAKKVCIDKIGTLLTGQQRLDFIAERSKSSNNKRGKKRPAPVKEENDTTSGIIPRTTRSQHKRLHVERLQGALKEEDRCAICLQEYEPKEELIGLFCCHVFHKQCMHNWVKTHMTNPEAQGPPKCPYCKQRVTDI</sequence>
<dbReference type="InterPro" id="IPR001841">
    <property type="entry name" value="Znf_RING"/>
</dbReference>
<gene>
    <name evidence="7" type="ORF">Cvel_25745</name>
</gene>
<dbReference type="EMBL" id="CDMZ01002162">
    <property type="protein sequence ID" value="CEM41062.1"/>
    <property type="molecule type" value="Genomic_DNA"/>
</dbReference>
<keyword evidence="1" id="KW-0479">Metal-binding</keyword>
<dbReference type="PANTHER" id="PTHR45931">
    <property type="entry name" value="SI:CH211-59O9.10"/>
    <property type="match status" value="1"/>
</dbReference>
<dbReference type="AlphaFoldDB" id="A0A0G4HB41"/>
<dbReference type="SMART" id="SM00184">
    <property type="entry name" value="RING"/>
    <property type="match status" value="1"/>
</dbReference>
<proteinExistence type="predicted"/>
<dbReference type="GO" id="GO:0005634">
    <property type="term" value="C:nucleus"/>
    <property type="evidence" value="ECO:0007669"/>
    <property type="project" value="TreeGrafter"/>
</dbReference>
<dbReference type="PROSITE" id="PS50089">
    <property type="entry name" value="ZF_RING_2"/>
    <property type="match status" value="1"/>
</dbReference>
<protein>
    <recommendedName>
        <fullName evidence="6">RING-type domain-containing protein</fullName>
    </recommendedName>
</protein>
<dbReference type="InterPro" id="IPR013083">
    <property type="entry name" value="Znf_RING/FYVE/PHD"/>
</dbReference>
<feature type="compositionally biased region" description="Basic residues" evidence="5">
    <location>
        <begin position="197"/>
        <end position="206"/>
    </location>
</feature>
<dbReference type="SUPFAM" id="SSF57850">
    <property type="entry name" value="RING/U-box"/>
    <property type="match status" value="1"/>
</dbReference>
<evidence type="ECO:0000256" key="1">
    <source>
        <dbReference type="ARBA" id="ARBA00022723"/>
    </source>
</evidence>
<dbReference type="GO" id="GO:0008270">
    <property type="term" value="F:zinc ion binding"/>
    <property type="evidence" value="ECO:0007669"/>
    <property type="project" value="UniProtKB-KW"/>
</dbReference>